<dbReference type="InterPro" id="IPR002528">
    <property type="entry name" value="MATE_fam"/>
</dbReference>
<feature type="transmembrane region" description="Helical" evidence="13">
    <location>
        <begin position="170"/>
        <end position="192"/>
    </location>
</feature>
<evidence type="ECO:0000256" key="11">
    <source>
        <dbReference type="ARBA" id="ARBA00023136"/>
    </source>
</evidence>
<evidence type="ECO:0000256" key="9">
    <source>
        <dbReference type="ARBA" id="ARBA00022989"/>
    </source>
</evidence>
<feature type="transmembrane region" description="Helical" evidence="13">
    <location>
        <begin position="359"/>
        <end position="381"/>
    </location>
</feature>
<evidence type="ECO:0000256" key="5">
    <source>
        <dbReference type="ARBA" id="ARBA00022448"/>
    </source>
</evidence>
<proteinExistence type="inferred from homology"/>
<dbReference type="Pfam" id="PF01554">
    <property type="entry name" value="MatE"/>
    <property type="match status" value="2"/>
</dbReference>
<comment type="similarity">
    <text evidence="3">Belongs to the multi antimicrobial extrusion (MATE) (TC 2.A.66.1) family.</text>
</comment>
<feature type="transmembrane region" description="Helical" evidence="13">
    <location>
        <begin position="239"/>
        <end position="261"/>
    </location>
</feature>
<dbReference type="PANTHER" id="PTHR43298:SF2">
    <property type="entry name" value="FMN_FAD EXPORTER YEEO-RELATED"/>
    <property type="match status" value="1"/>
</dbReference>
<evidence type="ECO:0000256" key="13">
    <source>
        <dbReference type="SAM" id="Phobius"/>
    </source>
</evidence>
<reference evidence="14 15" key="1">
    <citation type="submission" date="2019-11" db="EMBL/GenBank/DDBJ databases">
        <title>FDA dAtabase for Regulatory Grade micrObial Sequences (FDA-ARGOS): Supporting development and validation of Infectious Disease Dx tests.</title>
        <authorList>
            <person name="Turner S."/>
            <person name="Byrd R."/>
            <person name="Tallon L."/>
            <person name="Sadzewicz L."/>
            <person name="Vavikolanu K."/>
            <person name="Mehta A."/>
            <person name="Aluvathingal J."/>
            <person name="Nadendla S."/>
            <person name="Myers T."/>
            <person name="Yan Y."/>
            <person name="Sichtig H."/>
        </authorList>
    </citation>
    <scope>NUCLEOTIDE SEQUENCE [LARGE SCALE GENOMIC DNA]</scope>
    <source>
        <strain evidence="14 15">FDAARGOS_741</strain>
    </source>
</reference>
<keyword evidence="10" id="KW-0406">Ion transport</keyword>
<accession>A0AAP9HEB6</accession>
<name>A0AAP9HEB6_9BACL</name>
<feature type="transmembrane region" description="Helical" evidence="13">
    <location>
        <begin position="20"/>
        <end position="42"/>
    </location>
</feature>
<evidence type="ECO:0000256" key="10">
    <source>
        <dbReference type="ARBA" id="ARBA00023065"/>
    </source>
</evidence>
<dbReference type="PIRSF" id="PIRSF006603">
    <property type="entry name" value="DinF"/>
    <property type="match status" value="1"/>
</dbReference>
<feature type="transmembrane region" description="Helical" evidence="13">
    <location>
        <begin position="273"/>
        <end position="295"/>
    </location>
</feature>
<dbReference type="InterPro" id="IPR048279">
    <property type="entry name" value="MdtK-like"/>
</dbReference>
<keyword evidence="7" id="KW-1003">Cell membrane</keyword>
<evidence type="ECO:0000313" key="14">
    <source>
        <dbReference type="EMBL" id="QGS09436.1"/>
    </source>
</evidence>
<evidence type="ECO:0000256" key="3">
    <source>
        <dbReference type="ARBA" id="ARBA00010199"/>
    </source>
</evidence>
<evidence type="ECO:0000256" key="7">
    <source>
        <dbReference type="ARBA" id="ARBA00022475"/>
    </source>
</evidence>
<keyword evidence="15" id="KW-1185">Reference proteome</keyword>
<feature type="transmembrane region" description="Helical" evidence="13">
    <location>
        <begin position="198"/>
        <end position="218"/>
    </location>
</feature>
<evidence type="ECO:0000256" key="6">
    <source>
        <dbReference type="ARBA" id="ARBA00022449"/>
    </source>
</evidence>
<evidence type="ECO:0000256" key="1">
    <source>
        <dbReference type="ARBA" id="ARBA00003408"/>
    </source>
</evidence>
<dbReference type="GO" id="GO:0042910">
    <property type="term" value="F:xenobiotic transmembrane transporter activity"/>
    <property type="evidence" value="ECO:0007669"/>
    <property type="project" value="InterPro"/>
</dbReference>
<dbReference type="GO" id="GO:0005886">
    <property type="term" value="C:plasma membrane"/>
    <property type="evidence" value="ECO:0007669"/>
    <property type="project" value="UniProtKB-SubCell"/>
</dbReference>
<evidence type="ECO:0000313" key="15">
    <source>
        <dbReference type="Proteomes" id="UP000425411"/>
    </source>
</evidence>
<sequence>MNTNSKELLTETPFKIMLKLSVPAIIGMMVIGLYPLMDGIFAGQLLGQDAMTAIGVSMPFTYFNTGVATLIGVGSSSILSRAIGENNKDTFKKIMNNLLFWVLILSLIITILGFIFSKKLLSLIGAEGIILDLANRYLTIIFTGSLFVNFAQSANMLLRGEGLMKKAMVIMTLGAGLNIILDPLLMIAMRNIDRGIEGAAIATVLAQIVQAFVTYYYFKYKSKTIKIEKIKREITISKEVFAVGVSAMLMQVLTIIQQSILYSQAFRYGGDEAGSIMAATLRIMAFSFIPLWGMSQGLQPAIGTNFGAKEYIRVKHIFKIFLLSSILLAAIFWIPAMLFTENLLSLFGLSNTTLINGILYFRIFYSVFLGYGIMIMTLTFFQAIGDAKSAGNLVIIRQIVIFVPAMIILPKFLGLNAIWITPPIIDIFIIVISIFLYIKTIKKFK</sequence>
<dbReference type="RefSeq" id="WP_004631993.1">
    <property type="nucleotide sequence ID" value="NZ_CP046314.1"/>
</dbReference>
<dbReference type="GO" id="GO:0015297">
    <property type="term" value="F:antiporter activity"/>
    <property type="evidence" value="ECO:0007669"/>
    <property type="project" value="UniProtKB-KW"/>
</dbReference>
<keyword evidence="6" id="KW-0050">Antiport</keyword>
<feature type="transmembrane region" description="Helical" evidence="13">
    <location>
        <begin position="62"/>
        <end position="83"/>
    </location>
</feature>
<evidence type="ECO:0000256" key="12">
    <source>
        <dbReference type="ARBA" id="ARBA00031636"/>
    </source>
</evidence>
<evidence type="ECO:0000256" key="2">
    <source>
        <dbReference type="ARBA" id="ARBA00004651"/>
    </source>
</evidence>
<feature type="transmembrane region" description="Helical" evidence="13">
    <location>
        <begin position="316"/>
        <end position="339"/>
    </location>
</feature>
<feature type="transmembrane region" description="Helical" evidence="13">
    <location>
        <begin position="95"/>
        <end position="117"/>
    </location>
</feature>
<feature type="transmembrane region" description="Helical" evidence="13">
    <location>
        <begin position="393"/>
        <end position="413"/>
    </location>
</feature>
<evidence type="ECO:0000256" key="4">
    <source>
        <dbReference type="ARBA" id="ARBA00020268"/>
    </source>
</evidence>
<dbReference type="NCBIfam" id="TIGR00797">
    <property type="entry name" value="matE"/>
    <property type="match status" value="1"/>
</dbReference>
<gene>
    <name evidence="14" type="ORF">FOC49_05880</name>
</gene>
<dbReference type="Proteomes" id="UP000425411">
    <property type="component" value="Chromosome"/>
</dbReference>
<dbReference type="PANTHER" id="PTHR43298">
    <property type="entry name" value="MULTIDRUG RESISTANCE PROTEIN NORM-RELATED"/>
    <property type="match status" value="1"/>
</dbReference>
<dbReference type="EMBL" id="CP046314">
    <property type="protein sequence ID" value="QGS09436.1"/>
    <property type="molecule type" value="Genomic_DNA"/>
</dbReference>
<comment type="function">
    <text evidence="1">Multidrug efflux pump.</text>
</comment>
<feature type="transmembrane region" description="Helical" evidence="13">
    <location>
        <begin position="137"/>
        <end position="158"/>
    </location>
</feature>
<keyword evidence="8 13" id="KW-0812">Transmembrane</keyword>
<keyword evidence="11 13" id="KW-0472">Membrane</keyword>
<keyword evidence="9 13" id="KW-1133">Transmembrane helix</keyword>
<dbReference type="AlphaFoldDB" id="A0AAP9HEB6"/>
<dbReference type="GO" id="GO:0006811">
    <property type="term" value="P:monoatomic ion transport"/>
    <property type="evidence" value="ECO:0007669"/>
    <property type="project" value="UniProtKB-KW"/>
</dbReference>
<keyword evidence="5" id="KW-0813">Transport</keyword>
<feature type="transmembrane region" description="Helical" evidence="13">
    <location>
        <begin position="419"/>
        <end position="438"/>
    </location>
</feature>
<dbReference type="InterPro" id="IPR050222">
    <property type="entry name" value="MATE_MdtK"/>
</dbReference>
<comment type="subcellular location">
    <subcellularLocation>
        <location evidence="2">Cell membrane</location>
        <topology evidence="2">Multi-pass membrane protein</topology>
    </subcellularLocation>
</comment>
<evidence type="ECO:0000256" key="8">
    <source>
        <dbReference type="ARBA" id="ARBA00022692"/>
    </source>
</evidence>
<organism evidence="14 15">
    <name type="scientific">Gemella morbillorum</name>
    <dbReference type="NCBI Taxonomy" id="29391"/>
    <lineage>
        <taxon>Bacteria</taxon>
        <taxon>Bacillati</taxon>
        <taxon>Bacillota</taxon>
        <taxon>Bacilli</taxon>
        <taxon>Bacillales</taxon>
        <taxon>Gemellaceae</taxon>
        <taxon>Gemella</taxon>
    </lineage>
</organism>
<protein>
    <recommendedName>
        <fullName evidence="4">Probable multidrug resistance protein NorM</fullName>
    </recommendedName>
    <alternativeName>
        <fullName evidence="12">Multidrug-efflux transporter</fullName>
    </alternativeName>
</protein>